<sequence>MTKSIYDDDFQLQKEDHSYHYQEELTPKLDALKQPFDQGVINEIVLWKVNRYAGVQKETLGLLNQIDSDAKEMDEDLTREVLKGLLKTKGIQLPMASTILRFKNKNVYQIIDQRVYRIIYSGETLKTPTYCSERSIQSQIELYFKYLTDLHKACEKLDIPFEASDRILYMADKRVNKDSSLAK</sequence>
<gene>
    <name evidence="1" type="ORF">KI659_18115</name>
</gene>
<proteinExistence type="predicted"/>
<dbReference type="AlphaFoldDB" id="A0AAP2CQ95"/>
<comment type="caution">
    <text evidence="1">The sequence shown here is derived from an EMBL/GenBank/DDBJ whole genome shotgun (WGS) entry which is preliminary data.</text>
</comment>
<protein>
    <submittedName>
        <fullName evidence="1">Uncharacterized protein</fullName>
    </submittedName>
</protein>
<keyword evidence="2" id="KW-1185">Reference proteome</keyword>
<dbReference type="Proteomes" id="UP001319104">
    <property type="component" value="Unassembled WGS sequence"/>
</dbReference>
<dbReference type="EMBL" id="JAHCMY010000025">
    <property type="protein sequence ID" value="MBS9525942.1"/>
    <property type="molecule type" value="Genomic_DNA"/>
</dbReference>
<reference evidence="1 2" key="1">
    <citation type="submission" date="2021-05" db="EMBL/GenBank/DDBJ databases">
        <authorList>
            <person name="Zhang Z.D."/>
            <person name="Osman G."/>
        </authorList>
    </citation>
    <scope>NUCLEOTIDE SEQUENCE [LARGE SCALE GENOMIC DNA]</scope>
    <source>
        <strain evidence="1 2">KCTC 32217</strain>
    </source>
</reference>
<evidence type="ECO:0000313" key="1">
    <source>
        <dbReference type="EMBL" id="MBS9525942.1"/>
    </source>
</evidence>
<name>A0AAP2CQ95_9BACT</name>
<evidence type="ECO:0000313" key="2">
    <source>
        <dbReference type="Proteomes" id="UP001319104"/>
    </source>
</evidence>
<dbReference type="RefSeq" id="WP_213946802.1">
    <property type="nucleotide sequence ID" value="NZ_JAHCMY010000025.1"/>
</dbReference>
<accession>A0AAP2CQ95</accession>
<organism evidence="1 2">
    <name type="scientific">Litoribacter ruber</name>
    <dbReference type="NCBI Taxonomy" id="702568"/>
    <lineage>
        <taxon>Bacteria</taxon>
        <taxon>Pseudomonadati</taxon>
        <taxon>Bacteroidota</taxon>
        <taxon>Cytophagia</taxon>
        <taxon>Cytophagales</taxon>
        <taxon>Cyclobacteriaceae</taxon>
        <taxon>Litoribacter</taxon>
    </lineage>
</organism>